<reference evidence="1 2" key="1">
    <citation type="journal article" date="2023" name="J. Hered.">
        <title>Chromosome-level genome of the wood stork (Mycteria americana) provides insight into avian chromosome evolution.</title>
        <authorList>
            <person name="Flamio R. Jr."/>
            <person name="Ramstad K.M."/>
        </authorList>
    </citation>
    <scope>NUCLEOTIDE SEQUENCE [LARGE SCALE GENOMIC DNA]</scope>
    <source>
        <strain evidence="1">JAX WOST 10</strain>
    </source>
</reference>
<comment type="caution">
    <text evidence="1">The sequence shown here is derived from an EMBL/GenBank/DDBJ whole genome shotgun (WGS) entry which is preliminary data.</text>
</comment>
<dbReference type="EMBL" id="JAUNZN010000044">
    <property type="protein sequence ID" value="KAK4806211.1"/>
    <property type="molecule type" value="Genomic_DNA"/>
</dbReference>
<accession>A0AAN7N7V8</accession>
<gene>
    <name evidence="1" type="ORF">QYF61_001134</name>
</gene>
<proteinExistence type="predicted"/>
<keyword evidence="2" id="KW-1185">Reference proteome</keyword>
<name>A0AAN7N7V8_MYCAM</name>
<sequence length="142" mass="16023">MSDNTSQVAFNTISISLDLPVKVCHVDAHMRKNCATKEHQNNEQNLSGLGGSGLGVKGELFIAQWARETSGHLGRDATYRWAHDRGMDLTIEAITQSTWNSGWWLGYQDGEAWKIGYFGSLPRTRQGKRYMLSMMEVTTIWL</sequence>
<dbReference type="Proteomes" id="UP001333110">
    <property type="component" value="Unassembled WGS sequence"/>
</dbReference>
<protein>
    <submittedName>
        <fullName evidence="1">Uncharacterized protein</fullName>
    </submittedName>
</protein>
<dbReference type="AlphaFoldDB" id="A0AAN7N7V8"/>
<evidence type="ECO:0000313" key="1">
    <source>
        <dbReference type="EMBL" id="KAK4806211.1"/>
    </source>
</evidence>
<evidence type="ECO:0000313" key="2">
    <source>
        <dbReference type="Proteomes" id="UP001333110"/>
    </source>
</evidence>
<organism evidence="1 2">
    <name type="scientific">Mycteria americana</name>
    <name type="common">Wood stork</name>
    <dbReference type="NCBI Taxonomy" id="33587"/>
    <lineage>
        <taxon>Eukaryota</taxon>
        <taxon>Metazoa</taxon>
        <taxon>Chordata</taxon>
        <taxon>Craniata</taxon>
        <taxon>Vertebrata</taxon>
        <taxon>Euteleostomi</taxon>
        <taxon>Archelosauria</taxon>
        <taxon>Archosauria</taxon>
        <taxon>Dinosauria</taxon>
        <taxon>Saurischia</taxon>
        <taxon>Theropoda</taxon>
        <taxon>Coelurosauria</taxon>
        <taxon>Aves</taxon>
        <taxon>Neognathae</taxon>
        <taxon>Neoaves</taxon>
        <taxon>Aequornithes</taxon>
        <taxon>Ciconiiformes</taxon>
        <taxon>Ciconiidae</taxon>
        <taxon>Mycteria</taxon>
    </lineage>
</organism>